<keyword evidence="1" id="KW-0472">Membrane</keyword>
<feature type="transmembrane region" description="Helical" evidence="1">
    <location>
        <begin position="116"/>
        <end position="138"/>
    </location>
</feature>
<keyword evidence="3" id="KW-1185">Reference proteome</keyword>
<feature type="transmembrane region" description="Helical" evidence="1">
    <location>
        <begin position="159"/>
        <end position="181"/>
    </location>
</feature>
<protein>
    <recommendedName>
        <fullName evidence="4">RDD domain-containing protein</fullName>
    </recommendedName>
</protein>
<feature type="transmembrane region" description="Helical" evidence="1">
    <location>
        <begin position="187"/>
        <end position="205"/>
    </location>
</feature>
<evidence type="ECO:0000313" key="2">
    <source>
        <dbReference type="EMBL" id="PVE46584.1"/>
    </source>
</evidence>
<dbReference type="EMBL" id="QDDR01000008">
    <property type="protein sequence ID" value="PVE46584.1"/>
    <property type="molecule type" value="Genomic_DNA"/>
</dbReference>
<comment type="caution">
    <text evidence="2">The sequence shown here is derived from an EMBL/GenBank/DDBJ whole genome shotgun (WGS) entry which is preliminary data.</text>
</comment>
<reference evidence="2 3" key="1">
    <citation type="journal article" date="2011" name="Syst. Appl. Microbiol.">
        <title>Defluviimonas denitrificans gen. nov., sp. nov., and Pararhodobacter aggregans gen. nov., sp. nov., non-phototrophic Rhodobacteraceae from the biofilter of a marine aquaculture.</title>
        <authorList>
            <person name="Foesel B.U."/>
            <person name="Drake H.L."/>
            <person name="Schramm A."/>
        </authorList>
    </citation>
    <scope>NUCLEOTIDE SEQUENCE [LARGE SCALE GENOMIC DNA]</scope>
    <source>
        <strain evidence="2 3">D1-19</strain>
    </source>
</reference>
<evidence type="ECO:0000313" key="3">
    <source>
        <dbReference type="Proteomes" id="UP000244810"/>
    </source>
</evidence>
<proteinExistence type="predicted"/>
<keyword evidence="1" id="KW-0812">Transmembrane</keyword>
<organism evidence="2 3">
    <name type="scientific">Pararhodobacter aggregans</name>
    <dbReference type="NCBI Taxonomy" id="404875"/>
    <lineage>
        <taxon>Bacteria</taxon>
        <taxon>Pseudomonadati</taxon>
        <taxon>Pseudomonadota</taxon>
        <taxon>Alphaproteobacteria</taxon>
        <taxon>Rhodobacterales</taxon>
        <taxon>Paracoccaceae</taxon>
        <taxon>Pararhodobacter</taxon>
    </lineage>
</organism>
<evidence type="ECO:0008006" key="4">
    <source>
        <dbReference type="Google" id="ProtNLM"/>
    </source>
</evidence>
<gene>
    <name evidence="2" type="ORF">DDE23_15670</name>
</gene>
<name>A0A2T7UPJ5_9RHOB</name>
<dbReference type="Proteomes" id="UP000244810">
    <property type="component" value="Unassembled WGS sequence"/>
</dbReference>
<sequence length="238" mass="25666">MLALAVDSLLAWALVVVLLLSFTERGLRLPVPVIAIRGYDCTEVEQAPDWLEQALGQIGAYSLRHCATTLFGLPNGHELRVILSDTRQGALRTSRRFVVPVDAALRVVPARPWIDLLPLALLGLASALFTAFGWSTPGKRLLGLRLQPVGTPRPIRREILRLGPLLILGSAPLWPGLGAIVTWGPGAVLAAMAAIALALTWYYLWPFAHWTGQSRHDRLSGTRVIAAKAAPVPPPAGP</sequence>
<dbReference type="AlphaFoldDB" id="A0A2T7UPJ5"/>
<accession>A0A2T7UPJ5</accession>
<evidence type="ECO:0000256" key="1">
    <source>
        <dbReference type="SAM" id="Phobius"/>
    </source>
</evidence>
<keyword evidence="1" id="KW-1133">Transmembrane helix</keyword>